<accession>A0AA96EPN2</accession>
<name>A0AA96EPN2_9VIRU</name>
<proteinExistence type="predicted"/>
<reference evidence="1" key="1">
    <citation type="submission" date="2023-07" db="EMBL/GenBank/DDBJ databases">
        <authorList>
            <person name="Xia Y."/>
        </authorList>
    </citation>
    <scope>NUCLEOTIDE SEQUENCE</scope>
    <source>
        <strain evidence="1">E</strain>
    </source>
</reference>
<dbReference type="EMBL" id="OR343189">
    <property type="protein sequence ID" value="WNL50454.1"/>
    <property type="molecule type" value="Genomic_DNA"/>
</dbReference>
<organism evidence="1">
    <name type="scientific">Marseillevirus sp</name>
    <dbReference type="NCBI Taxonomy" id="2809551"/>
    <lineage>
        <taxon>Viruses</taxon>
        <taxon>Varidnaviria</taxon>
        <taxon>Bamfordvirae</taxon>
        <taxon>Nucleocytoviricota</taxon>
        <taxon>Megaviricetes</taxon>
        <taxon>Pimascovirales</taxon>
        <taxon>Pimascovirales incertae sedis</taxon>
        <taxon>Marseilleviridae</taxon>
        <taxon>Marseillevirus</taxon>
    </lineage>
</organism>
<sequence length="41" mass="4860">MQFLTVFVCGSRKSAAFHRLGENFHIFVPHKKIFYVTKNIF</sequence>
<protein>
    <submittedName>
        <fullName evidence="1">Uncharacterized protein</fullName>
    </submittedName>
</protein>
<gene>
    <name evidence="1" type="ORF">MarDSR_415</name>
</gene>
<evidence type="ECO:0000313" key="1">
    <source>
        <dbReference type="EMBL" id="WNL50454.1"/>
    </source>
</evidence>